<dbReference type="AlphaFoldDB" id="U1X319"/>
<dbReference type="HOGENOM" id="CLU_3303861_0_0_9"/>
<comment type="caution">
    <text evidence="1">The sequence shown here is derived from an EMBL/GenBank/DDBJ whole genome shotgun (WGS) entry which is preliminary data.</text>
</comment>
<gene>
    <name evidence="1" type="ORF">HMPREF0083_02980</name>
</gene>
<evidence type="ECO:0000313" key="2">
    <source>
        <dbReference type="Proteomes" id="UP000016511"/>
    </source>
</evidence>
<sequence length="39" mass="4367">MNCSKCNKEIPPSIKKGAPLKGVNHVAITYKYISLHLRN</sequence>
<evidence type="ECO:0000313" key="1">
    <source>
        <dbReference type="EMBL" id="ERI08943.1"/>
    </source>
</evidence>
<protein>
    <submittedName>
        <fullName evidence="1">Uncharacterized protein</fullName>
    </submittedName>
</protein>
<proteinExistence type="predicted"/>
<dbReference type="Proteomes" id="UP000016511">
    <property type="component" value="Unassembled WGS sequence"/>
</dbReference>
<reference evidence="1 2" key="1">
    <citation type="submission" date="2013-08" db="EMBL/GenBank/DDBJ databases">
        <authorList>
            <person name="Weinstock G."/>
            <person name="Sodergren E."/>
            <person name="Wylie T."/>
            <person name="Fulton L."/>
            <person name="Fulton R."/>
            <person name="Fronick C."/>
            <person name="O'Laughlin M."/>
            <person name="Godfrey J."/>
            <person name="Miner T."/>
            <person name="Herter B."/>
            <person name="Appelbaum E."/>
            <person name="Cordes M."/>
            <person name="Lek S."/>
            <person name="Wollam A."/>
            <person name="Pepin K.H."/>
            <person name="Palsikar V.B."/>
            <person name="Mitreva M."/>
            <person name="Wilson R.K."/>
        </authorList>
    </citation>
    <scope>NUCLEOTIDE SEQUENCE [LARGE SCALE GENOMIC DNA]</scope>
    <source>
        <strain evidence="1 2">ATCC 12856</strain>
    </source>
</reference>
<accession>U1X319</accession>
<keyword evidence="2" id="KW-1185">Reference proteome</keyword>
<name>U1X319_ANEAE</name>
<dbReference type="STRING" id="649747.HMPREF0083_02980"/>
<organism evidence="1 2">
    <name type="scientific">Aneurinibacillus aneurinilyticus ATCC 12856</name>
    <dbReference type="NCBI Taxonomy" id="649747"/>
    <lineage>
        <taxon>Bacteria</taxon>
        <taxon>Bacillati</taxon>
        <taxon>Bacillota</taxon>
        <taxon>Bacilli</taxon>
        <taxon>Bacillales</taxon>
        <taxon>Paenibacillaceae</taxon>
        <taxon>Aneurinibacillus group</taxon>
        <taxon>Aneurinibacillus</taxon>
    </lineage>
</organism>
<dbReference type="EMBL" id="AWSJ01000176">
    <property type="protein sequence ID" value="ERI08943.1"/>
    <property type="molecule type" value="Genomic_DNA"/>
</dbReference>